<protein>
    <submittedName>
        <fullName evidence="4">Fibrinogen-like protein 1</fullName>
    </submittedName>
</protein>
<dbReference type="PANTHER" id="PTHR19143">
    <property type="entry name" value="FIBRINOGEN/TENASCIN/ANGIOPOEITIN"/>
    <property type="match status" value="1"/>
</dbReference>
<evidence type="ECO:0000259" key="2">
    <source>
        <dbReference type="PROSITE" id="PS51406"/>
    </source>
</evidence>
<name>A0ABM1F9Q2_PRICU</name>
<dbReference type="InterPro" id="IPR036056">
    <property type="entry name" value="Fibrinogen-like_C"/>
</dbReference>
<feature type="domain" description="Fibrinogen C-terminal" evidence="2">
    <location>
        <begin position="45"/>
        <end position="269"/>
    </location>
</feature>
<dbReference type="Proteomes" id="UP000695022">
    <property type="component" value="Unplaced"/>
</dbReference>
<keyword evidence="3" id="KW-1185">Reference proteome</keyword>
<reference evidence="4" key="1">
    <citation type="submission" date="2025-08" db="UniProtKB">
        <authorList>
            <consortium name="RefSeq"/>
        </authorList>
    </citation>
    <scope>IDENTIFICATION</scope>
</reference>
<dbReference type="Pfam" id="PF00147">
    <property type="entry name" value="Fibrinogen_C"/>
    <property type="match status" value="1"/>
</dbReference>
<dbReference type="InterPro" id="IPR020837">
    <property type="entry name" value="Fibrinogen_CS"/>
</dbReference>
<keyword evidence="1" id="KW-1015">Disulfide bond</keyword>
<dbReference type="InterPro" id="IPR014716">
    <property type="entry name" value="Fibrinogen_a/b/g_C_1"/>
</dbReference>
<sequence length="275" mass="30809">MQQAVADCCRRVNVNSETGACELTASQLGETPVPDPGFEFWQRGFTSDSFANDCAEIRTDSRHTTPSSGVYLIEPGEGAIVAVYCDMITDGGGWTVFQRRSDGSVDFYDRTWDDYAAGFGHPSSEYWLGNAMMHLLTSPAVELRVDMQDFEGESRFALYSTFSVGNAESQYELTVTGYNGTAGDSLTQHNNMKFSTPERDNDVHSSEHCAQDYKAGWWYHKCHNSNLNGLYLHGPYETSSGKSEGIDWYAWHAWMYSLQSTEMKFRPRGFSVIGN</sequence>
<dbReference type="InterPro" id="IPR050373">
    <property type="entry name" value="Fibrinogen_C-term_domain"/>
</dbReference>
<proteinExistence type="predicted"/>
<dbReference type="Gene3D" id="3.90.215.10">
    <property type="entry name" value="Gamma Fibrinogen, chain A, domain 1"/>
    <property type="match status" value="1"/>
</dbReference>
<dbReference type="CDD" id="cd00087">
    <property type="entry name" value="FReD"/>
    <property type="match status" value="1"/>
</dbReference>
<dbReference type="PROSITE" id="PS51406">
    <property type="entry name" value="FIBRINOGEN_C_2"/>
    <property type="match status" value="1"/>
</dbReference>
<gene>
    <name evidence="4" type="primary">LOC106821048</name>
</gene>
<dbReference type="RefSeq" id="XP_014681173.1">
    <property type="nucleotide sequence ID" value="XM_014825687.1"/>
</dbReference>
<dbReference type="SUPFAM" id="SSF56496">
    <property type="entry name" value="Fibrinogen C-terminal domain-like"/>
    <property type="match status" value="1"/>
</dbReference>
<evidence type="ECO:0000256" key="1">
    <source>
        <dbReference type="ARBA" id="ARBA00023157"/>
    </source>
</evidence>
<evidence type="ECO:0000313" key="3">
    <source>
        <dbReference type="Proteomes" id="UP000695022"/>
    </source>
</evidence>
<dbReference type="GeneID" id="106821048"/>
<evidence type="ECO:0000313" key="4">
    <source>
        <dbReference type="RefSeq" id="XP_014681173.1"/>
    </source>
</evidence>
<dbReference type="NCBIfam" id="NF040941">
    <property type="entry name" value="GGGWT_bact"/>
    <property type="match status" value="1"/>
</dbReference>
<organism evidence="3 4">
    <name type="scientific">Priapulus caudatus</name>
    <name type="common">Priapulid worm</name>
    <dbReference type="NCBI Taxonomy" id="37621"/>
    <lineage>
        <taxon>Eukaryota</taxon>
        <taxon>Metazoa</taxon>
        <taxon>Ecdysozoa</taxon>
        <taxon>Scalidophora</taxon>
        <taxon>Priapulida</taxon>
        <taxon>Priapulimorpha</taxon>
        <taxon>Priapulimorphida</taxon>
        <taxon>Priapulidae</taxon>
        <taxon>Priapulus</taxon>
    </lineage>
</organism>
<dbReference type="PROSITE" id="PS00514">
    <property type="entry name" value="FIBRINOGEN_C_1"/>
    <property type="match status" value="1"/>
</dbReference>
<accession>A0ABM1F9Q2</accession>
<dbReference type="InterPro" id="IPR002181">
    <property type="entry name" value="Fibrinogen_a/b/g_C_dom"/>
</dbReference>
<dbReference type="SMART" id="SM00186">
    <property type="entry name" value="FBG"/>
    <property type="match status" value="1"/>
</dbReference>